<dbReference type="EMBL" id="JBHSGG010000021">
    <property type="protein sequence ID" value="MFC4728023.1"/>
    <property type="molecule type" value="Genomic_DNA"/>
</dbReference>
<dbReference type="Proteomes" id="UP001595892">
    <property type="component" value="Unassembled WGS sequence"/>
</dbReference>
<sequence>MDDSMVVVDLVPHVGAGPILLGSPRVQARQALLALGFPLEWSRGSVDYFFESAIQTQCGPDDRISFIGLSCHERFTVRYQGRNVFALPAAQLFALIAASEESGAHTYEPCEYCFPDQVITLWDEDEQYDRLGNESNPVWAQVGVGSQAYVAAIGAVRGKV</sequence>
<keyword evidence="2" id="KW-1185">Reference proteome</keyword>
<organism evidence="1 2">
    <name type="scientific">Coralloluteibacterium thermophilum</name>
    <dbReference type="NCBI Taxonomy" id="2707049"/>
    <lineage>
        <taxon>Bacteria</taxon>
        <taxon>Pseudomonadati</taxon>
        <taxon>Pseudomonadota</taxon>
        <taxon>Gammaproteobacteria</taxon>
        <taxon>Lysobacterales</taxon>
        <taxon>Lysobacteraceae</taxon>
        <taxon>Coralloluteibacterium</taxon>
    </lineage>
</organism>
<name>A0ABV9NMJ2_9GAMM</name>
<proteinExistence type="predicted"/>
<evidence type="ECO:0000313" key="2">
    <source>
        <dbReference type="Proteomes" id="UP001595892"/>
    </source>
</evidence>
<protein>
    <submittedName>
        <fullName evidence="1">Uncharacterized protein</fullName>
    </submittedName>
</protein>
<dbReference type="RefSeq" id="WP_377004043.1">
    <property type="nucleotide sequence ID" value="NZ_JBHSGG010000021.1"/>
</dbReference>
<reference evidence="2" key="1">
    <citation type="journal article" date="2019" name="Int. J. Syst. Evol. Microbiol.">
        <title>The Global Catalogue of Microorganisms (GCM) 10K type strain sequencing project: providing services to taxonomists for standard genome sequencing and annotation.</title>
        <authorList>
            <consortium name="The Broad Institute Genomics Platform"/>
            <consortium name="The Broad Institute Genome Sequencing Center for Infectious Disease"/>
            <person name="Wu L."/>
            <person name="Ma J."/>
        </authorList>
    </citation>
    <scope>NUCLEOTIDE SEQUENCE [LARGE SCALE GENOMIC DNA]</scope>
    <source>
        <strain evidence="2">CGMCC 1.13574</strain>
    </source>
</reference>
<gene>
    <name evidence="1" type="ORF">ACFO3Q_07575</name>
</gene>
<evidence type="ECO:0000313" key="1">
    <source>
        <dbReference type="EMBL" id="MFC4728023.1"/>
    </source>
</evidence>
<accession>A0ABV9NMJ2</accession>
<comment type="caution">
    <text evidence="1">The sequence shown here is derived from an EMBL/GenBank/DDBJ whole genome shotgun (WGS) entry which is preliminary data.</text>
</comment>